<evidence type="ECO:0000256" key="9">
    <source>
        <dbReference type="ARBA" id="ARBA00022833"/>
    </source>
</evidence>
<keyword evidence="11" id="KW-0040">ANK repeat</keyword>
<evidence type="ECO:0000313" key="15">
    <source>
        <dbReference type="Proteomes" id="UP000663829"/>
    </source>
</evidence>
<dbReference type="Pfam" id="PF00023">
    <property type="entry name" value="Ank"/>
    <property type="match status" value="1"/>
</dbReference>
<dbReference type="OrthoDB" id="2122982at2759"/>
<evidence type="ECO:0000256" key="10">
    <source>
        <dbReference type="ARBA" id="ARBA00023054"/>
    </source>
</evidence>
<dbReference type="PANTHER" id="PTHR24202:SF53">
    <property type="entry name" value="E3 UBIQUITIN-PROTEIN LIGASE MIB1"/>
    <property type="match status" value="1"/>
</dbReference>
<dbReference type="Pfam" id="PF18346">
    <property type="entry name" value="SH3_15"/>
    <property type="match status" value="2"/>
</dbReference>
<dbReference type="InterPro" id="IPR010606">
    <property type="entry name" value="Mib_Herc2"/>
</dbReference>
<gene>
    <name evidence="13" type="ORF">GPM918_LOCUS11252</name>
    <name evidence="14" type="ORF">SRO942_LOCUS11251</name>
</gene>
<comment type="catalytic activity">
    <reaction evidence="1">
        <text>S-ubiquitinyl-[E2 ubiquitin-conjugating enzyme]-L-cysteine + [acceptor protein]-L-lysine = [E2 ubiquitin-conjugating enzyme]-L-cysteine + N(6)-ubiquitinyl-[acceptor protein]-L-lysine.</text>
        <dbReference type="EC" id="2.3.2.27"/>
    </reaction>
</comment>
<evidence type="ECO:0000256" key="6">
    <source>
        <dbReference type="ARBA" id="ARBA00022737"/>
    </source>
</evidence>
<evidence type="ECO:0000256" key="8">
    <source>
        <dbReference type="ARBA" id="ARBA00022786"/>
    </source>
</evidence>
<dbReference type="Pfam" id="PF12796">
    <property type="entry name" value="Ank_2"/>
    <property type="match status" value="1"/>
</dbReference>
<feature type="domain" description="MIB/HERC2" evidence="12">
    <location>
        <begin position="9"/>
        <end position="87"/>
    </location>
</feature>
<keyword evidence="10" id="KW-0175">Coiled coil</keyword>
<dbReference type="PANTHER" id="PTHR24202">
    <property type="entry name" value="E3 UBIQUITIN-PROTEIN LIGASE MIB2"/>
    <property type="match status" value="1"/>
</dbReference>
<dbReference type="PROSITE" id="PS50297">
    <property type="entry name" value="ANK_REP_REGION"/>
    <property type="match status" value="3"/>
</dbReference>
<dbReference type="AlphaFoldDB" id="A0A814D9A8"/>
<dbReference type="InterPro" id="IPR037252">
    <property type="entry name" value="Mib_Herc2_sf"/>
</dbReference>
<dbReference type="GO" id="GO:0016567">
    <property type="term" value="P:protein ubiquitination"/>
    <property type="evidence" value="ECO:0007669"/>
    <property type="project" value="UniProtKB-UniPathway"/>
</dbReference>
<dbReference type="GO" id="GO:0005737">
    <property type="term" value="C:cytoplasm"/>
    <property type="evidence" value="ECO:0007669"/>
    <property type="project" value="TreeGrafter"/>
</dbReference>
<proteinExistence type="predicted"/>
<dbReference type="Pfam" id="PF06701">
    <property type="entry name" value="MIB_HERC2"/>
    <property type="match status" value="1"/>
</dbReference>
<evidence type="ECO:0000256" key="2">
    <source>
        <dbReference type="ARBA" id="ARBA00004906"/>
    </source>
</evidence>
<protein>
    <recommendedName>
        <fullName evidence="3">RING-type E3 ubiquitin transferase</fullName>
        <ecNumber evidence="3">2.3.2.27</ecNumber>
    </recommendedName>
</protein>
<dbReference type="SMART" id="SM00248">
    <property type="entry name" value="ANK"/>
    <property type="match status" value="4"/>
</dbReference>
<sequence>VLMDPRRKAKKLAYKGLYPGARVCRGKNWQYEEQDGGDSKRGKITDLQDWSKTHPRSGAYVIWDNNRENLYRVGFEGMVDLQAVVPGKGGYYYSEHLPLLGEPQRISKAHSSVSGSNGFQIGNYVNVDLELEIVQSLQHGHGGWSDGMFECLGTTGCVQSIDEDHDIVVSYPSGNRWTFNPAILTKVELPPEQQQIIFRQQQQQQRDLNTVQSAAVSLSSPSTTTTTTTTTDAQKLEINDMVQICSDLERIKIYQRGHGDFAEAMMPALGKIGRIIHQYADGDIKVQVAGGCWIFNPLAVTKVHQTISIDDENEERLSAMLKKLFDAQVTGDVHEELVKASANGDSRKVEELLQRPHVDVNGIFAGHTSLQAAAQNGHIDVIRILMLHHANLEIEDKDGDRAVHHASFGDESIVLEILAKAGCDLNARNKRRQTALHIGVCKGHFDVVKILLTHGAHAGIQDSDGDTSLHDAISKRRDDIVALLLEHNADVATCNNNGFNCIHHAALRGNSS</sequence>
<dbReference type="GO" id="GO:0061630">
    <property type="term" value="F:ubiquitin protein ligase activity"/>
    <property type="evidence" value="ECO:0007669"/>
    <property type="project" value="UniProtKB-EC"/>
</dbReference>
<dbReference type="PRINTS" id="PR01415">
    <property type="entry name" value="ANKYRIN"/>
</dbReference>
<dbReference type="Gene3D" id="2.30.30.40">
    <property type="entry name" value="SH3 Domains"/>
    <property type="match status" value="1"/>
</dbReference>
<keyword evidence="8" id="KW-0833">Ubl conjugation pathway</keyword>
<evidence type="ECO:0000256" key="1">
    <source>
        <dbReference type="ARBA" id="ARBA00000900"/>
    </source>
</evidence>
<dbReference type="InterPro" id="IPR036770">
    <property type="entry name" value="Ankyrin_rpt-contain_sf"/>
</dbReference>
<reference evidence="13" key="1">
    <citation type="submission" date="2021-02" db="EMBL/GenBank/DDBJ databases">
        <authorList>
            <person name="Nowell W R."/>
        </authorList>
    </citation>
    <scope>NUCLEOTIDE SEQUENCE</scope>
</reference>
<keyword evidence="7" id="KW-0863">Zinc-finger</keyword>
<keyword evidence="4" id="KW-0808">Transferase</keyword>
<comment type="pathway">
    <text evidence="2">Protein modification; protein ubiquitination.</text>
</comment>
<keyword evidence="6" id="KW-0677">Repeat</keyword>
<evidence type="ECO:0000313" key="14">
    <source>
        <dbReference type="EMBL" id="CAF3726844.1"/>
    </source>
</evidence>
<dbReference type="SUPFAM" id="SSF48403">
    <property type="entry name" value="Ankyrin repeat"/>
    <property type="match status" value="1"/>
</dbReference>
<dbReference type="EC" id="2.3.2.27" evidence="3"/>
<dbReference type="GO" id="GO:0008270">
    <property type="term" value="F:zinc ion binding"/>
    <property type="evidence" value="ECO:0007669"/>
    <property type="project" value="UniProtKB-KW"/>
</dbReference>
<dbReference type="Gene3D" id="1.25.40.20">
    <property type="entry name" value="Ankyrin repeat-containing domain"/>
    <property type="match status" value="2"/>
</dbReference>
<dbReference type="UniPathway" id="UPA00143"/>
<evidence type="ECO:0000313" key="13">
    <source>
        <dbReference type="EMBL" id="CAF0951182.1"/>
    </source>
</evidence>
<feature type="repeat" description="ANK" evidence="11">
    <location>
        <begin position="464"/>
        <end position="496"/>
    </location>
</feature>
<feature type="repeat" description="ANK" evidence="11">
    <location>
        <begin position="365"/>
        <end position="397"/>
    </location>
</feature>
<dbReference type="PROSITE" id="PS51416">
    <property type="entry name" value="MIB_HERC2"/>
    <property type="match status" value="1"/>
</dbReference>
<evidence type="ECO:0000256" key="11">
    <source>
        <dbReference type="PROSITE-ProRule" id="PRU00023"/>
    </source>
</evidence>
<evidence type="ECO:0000256" key="5">
    <source>
        <dbReference type="ARBA" id="ARBA00022723"/>
    </source>
</evidence>
<dbReference type="Proteomes" id="UP000663829">
    <property type="component" value="Unassembled WGS sequence"/>
</dbReference>
<dbReference type="EMBL" id="CAJOBC010002312">
    <property type="protein sequence ID" value="CAF3726844.1"/>
    <property type="molecule type" value="Genomic_DNA"/>
</dbReference>
<dbReference type="InterPro" id="IPR040847">
    <property type="entry name" value="SH3_15"/>
</dbReference>
<dbReference type="GO" id="GO:0006897">
    <property type="term" value="P:endocytosis"/>
    <property type="evidence" value="ECO:0007669"/>
    <property type="project" value="TreeGrafter"/>
</dbReference>
<feature type="repeat" description="ANK" evidence="11">
    <location>
        <begin position="431"/>
        <end position="463"/>
    </location>
</feature>
<dbReference type="SUPFAM" id="SSF159034">
    <property type="entry name" value="Mib/herc2 domain-like"/>
    <property type="match status" value="1"/>
</dbReference>
<keyword evidence="9" id="KW-0862">Zinc</keyword>
<evidence type="ECO:0000256" key="3">
    <source>
        <dbReference type="ARBA" id="ARBA00012483"/>
    </source>
</evidence>
<dbReference type="EMBL" id="CAJNOQ010002313">
    <property type="protein sequence ID" value="CAF0951182.1"/>
    <property type="molecule type" value="Genomic_DNA"/>
</dbReference>
<comment type="caution">
    <text evidence="13">The sequence shown here is derived from an EMBL/GenBank/DDBJ whole genome shotgun (WGS) entry which is preliminary data.</text>
</comment>
<evidence type="ECO:0000256" key="4">
    <source>
        <dbReference type="ARBA" id="ARBA00022679"/>
    </source>
</evidence>
<keyword evidence="5" id="KW-0479">Metal-binding</keyword>
<keyword evidence="15" id="KW-1185">Reference proteome</keyword>
<dbReference type="PROSITE" id="PS50088">
    <property type="entry name" value="ANK_REPEAT"/>
    <property type="match status" value="4"/>
</dbReference>
<organism evidence="13 15">
    <name type="scientific">Didymodactylos carnosus</name>
    <dbReference type="NCBI Taxonomy" id="1234261"/>
    <lineage>
        <taxon>Eukaryota</taxon>
        <taxon>Metazoa</taxon>
        <taxon>Spiralia</taxon>
        <taxon>Gnathifera</taxon>
        <taxon>Rotifera</taxon>
        <taxon>Eurotatoria</taxon>
        <taxon>Bdelloidea</taxon>
        <taxon>Philodinida</taxon>
        <taxon>Philodinidae</taxon>
        <taxon>Didymodactylos</taxon>
    </lineage>
</organism>
<accession>A0A814D9A8</accession>
<dbReference type="InterPro" id="IPR002110">
    <property type="entry name" value="Ankyrin_rpt"/>
</dbReference>
<evidence type="ECO:0000256" key="7">
    <source>
        <dbReference type="ARBA" id="ARBA00022771"/>
    </source>
</evidence>
<dbReference type="Proteomes" id="UP000681722">
    <property type="component" value="Unassembled WGS sequence"/>
</dbReference>
<evidence type="ECO:0000259" key="12">
    <source>
        <dbReference type="PROSITE" id="PS51416"/>
    </source>
</evidence>
<feature type="non-terminal residue" evidence="13">
    <location>
        <position position="1"/>
    </location>
</feature>
<feature type="repeat" description="ANK" evidence="11">
    <location>
        <begin position="398"/>
        <end position="430"/>
    </location>
</feature>
<dbReference type="GO" id="GO:0007219">
    <property type="term" value="P:Notch signaling pathway"/>
    <property type="evidence" value="ECO:0007669"/>
    <property type="project" value="TreeGrafter"/>
</dbReference>
<name>A0A814D9A8_9BILA</name>